<name>A0ABY4H394_9BACI</name>
<evidence type="ECO:0000313" key="3">
    <source>
        <dbReference type="EMBL" id="UOQ94590.1"/>
    </source>
</evidence>
<evidence type="ECO:0000256" key="1">
    <source>
        <dbReference type="ARBA" id="ARBA00001947"/>
    </source>
</evidence>
<reference evidence="3 4" key="1">
    <citation type="submission" date="2022-04" db="EMBL/GenBank/DDBJ databases">
        <title>Halobacillus sp. isolated from saltern.</title>
        <authorList>
            <person name="Won M."/>
            <person name="Lee C.-M."/>
            <person name="Woen H.-Y."/>
            <person name="Kwon S.-W."/>
        </authorList>
    </citation>
    <scope>NUCLEOTIDE SEQUENCE [LARGE SCALE GENOMIC DNA]</scope>
    <source>
        <strain evidence="3 4">SSTM10-2</strain>
    </source>
</reference>
<sequence length="837" mass="94402">MGKLLSLFLILILIVPMVTPKTSHGEEKTKPDVDLWNTLKPLDTTLSFLNTGAHPDDERSHLLAYLSRGLGIRTASLIANRGEGGQNEIGKELGNALGIIRSNELIEASEVTGVEVFHLSETTNDPIYDFGFSKSPEETLEKWGEELTYERFIRKIRTYKPDILFPSFLDIDTQHGHHRAINQLTVRAFEDAADPNVFPKQLEEGLSTWQVKKLYLPAESDHATTLLEIGTYDPIYGMTYPQLGEKSRFLHKSQGMGDDIPAEPETINLRLAKSVTEIPKEENMFDGLAYDFTEIAARLTDNNPAIGSKLKHFQKTLDKVIDQYPNRSQALKKAHIALKEARKLQSEIQEANLETNIKEDILFRLDVKEKQLLEVSKVASSLAVETVVEDVTLVQDGQTTVTIVVENNGKHPLKDVQGALSLPKGWTVNHTPKPFRLKAGEKKTIEYLVQVPENAEYFEPYDEPKMNSKLSYSVGPTKVEQRYQTERTVAVLPDVSVQTDPTKLVVNTLDIPEKVNVKAEVQNNTSGSLNASVELNVPEGWTVKPESKSVNFSEENEIKTVSFTVSPGTEVNKGEFSLEPIVKTNGKSLSTYVQKIQYDHISTSYYLQQAKVKGVAFDLNLPDNLKVGYIDSGFDKVAERLQGIGMNVTKLGSEDLQTGDLSKYDTIVTGVRAYLSREDLRNNNERLLQYAEDGGHLVVQYNKPWDNWNPEQTAPYKLVIGQPSIEWRVTDETAAVDVQKPDHPLFNFPNTIKEDDWSNWIQERGLYYPMEWDEKFETFVSMADPNGEPFNGGILMADYGEGSYLYTNLVWYRQIQNQVPGGYRIFTNLVSYPLHNE</sequence>
<organism evidence="3 4">
    <name type="scientific">Halobacillus shinanisalinarum</name>
    <dbReference type="NCBI Taxonomy" id="2932258"/>
    <lineage>
        <taxon>Bacteria</taxon>
        <taxon>Bacillati</taxon>
        <taxon>Bacillota</taxon>
        <taxon>Bacilli</taxon>
        <taxon>Bacillales</taxon>
        <taxon>Bacillaceae</taxon>
        <taxon>Halobacillus</taxon>
    </lineage>
</organism>
<evidence type="ECO:0000313" key="4">
    <source>
        <dbReference type="Proteomes" id="UP000831880"/>
    </source>
</evidence>
<dbReference type="InterPro" id="IPR029062">
    <property type="entry name" value="Class_I_gatase-like"/>
</dbReference>
<dbReference type="Gene3D" id="3.40.50.10320">
    <property type="entry name" value="LmbE-like"/>
    <property type="match status" value="1"/>
</dbReference>
<comment type="cofactor">
    <cofactor evidence="1">
        <name>Zn(2+)</name>
        <dbReference type="ChEBI" id="CHEBI:29105"/>
    </cofactor>
</comment>
<dbReference type="Gene3D" id="2.60.40.10">
    <property type="entry name" value="Immunoglobulins"/>
    <property type="match status" value="1"/>
</dbReference>
<dbReference type="Proteomes" id="UP000831880">
    <property type="component" value="Chromosome"/>
</dbReference>
<dbReference type="InterPro" id="IPR013783">
    <property type="entry name" value="Ig-like_fold"/>
</dbReference>
<dbReference type="EMBL" id="CP095074">
    <property type="protein sequence ID" value="UOQ94590.1"/>
    <property type="molecule type" value="Genomic_DNA"/>
</dbReference>
<dbReference type="Pfam" id="PF10633">
    <property type="entry name" value="NPCBM_assoc"/>
    <property type="match status" value="1"/>
</dbReference>
<evidence type="ECO:0000259" key="2">
    <source>
        <dbReference type="Pfam" id="PF10633"/>
    </source>
</evidence>
<dbReference type="SUPFAM" id="SSF102588">
    <property type="entry name" value="LmbE-like"/>
    <property type="match status" value="1"/>
</dbReference>
<accession>A0ABY4H394</accession>
<proteinExistence type="predicted"/>
<feature type="domain" description="Alpha-galactosidase NEW3" evidence="2">
    <location>
        <begin position="395"/>
        <end position="459"/>
    </location>
</feature>
<dbReference type="InterPro" id="IPR024078">
    <property type="entry name" value="LmbE-like_dom_sf"/>
</dbReference>
<dbReference type="InterPro" id="IPR003737">
    <property type="entry name" value="GlcNAc_PI_deacetylase-related"/>
</dbReference>
<protein>
    <submittedName>
        <fullName evidence="3">NEW3 domain-containing protein</fullName>
    </submittedName>
</protein>
<gene>
    <name evidence="3" type="ORF">MUO14_06465</name>
</gene>
<dbReference type="InterPro" id="IPR018905">
    <property type="entry name" value="A-galactase_NEW3"/>
</dbReference>
<dbReference type="RefSeq" id="WP_244754433.1">
    <property type="nucleotide sequence ID" value="NZ_CP095074.1"/>
</dbReference>
<dbReference type="SUPFAM" id="SSF52317">
    <property type="entry name" value="Class I glutamine amidotransferase-like"/>
    <property type="match status" value="1"/>
</dbReference>
<dbReference type="Pfam" id="PF02585">
    <property type="entry name" value="PIG-L"/>
    <property type="match status" value="1"/>
</dbReference>
<keyword evidence="4" id="KW-1185">Reference proteome</keyword>